<dbReference type="VEuPathDB" id="VectorBase:GPAI039832"/>
<dbReference type="EnsemblMetazoa" id="GPAI039832-RA">
    <property type="protein sequence ID" value="GPAI039832-PA"/>
    <property type="gene ID" value="GPAI039832"/>
</dbReference>
<evidence type="ECO:0000313" key="1">
    <source>
        <dbReference type="EnsemblMetazoa" id="GPAI039832-PA"/>
    </source>
</evidence>
<name>A0A1B0AB22_GLOPL</name>
<evidence type="ECO:0000313" key="2">
    <source>
        <dbReference type="Proteomes" id="UP000092445"/>
    </source>
</evidence>
<accession>A0A1B0AB22</accession>
<organism evidence="1 2">
    <name type="scientific">Glossina pallidipes</name>
    <name type="common">Tsetse fly</name>
    <dbReference type="NCBI Taxonomy" id="7398"/>
    <lineage>
        <taxon>Eukaryota</taxon>
        <taxon>Metazoa</taxon>
        <taxon>Ecdysozoa</taxon>
        <taxon>Arthropoda</taxon>
        <taxon>Hexapoda</taxon>
        <taxon>Insecta</taxon>
        <taxon>Pterygota</taxon>
        <taxon>Neoptera</taxon>
        <taxon>Endopterygota</taxon>
        <taxon>Diptera</taxon>
        <taxon>Brachycera</taxon>
        <taxon>Muscomorpha</taxon>
        <taxon>Hippoboscoidea</taxon>
        <taxon>Glossinidae</taxon>
        <taxon>Glossina</taxon>
    </lineage>
</organism>
<keyword evidence="2" id="KW-1185">Reference proteome</keyword>
<proteinExistence type="predicted"/>
<dbReference type="Proteomes" id="UP000092445">
    <property type="component" value="Unassembled WGS sequence"/>
</dbReference>
<reference evidence="2" key="1">
    <citation type="submission" date="2014-03" db="EMBL/GenBank/DDBJ databases">
        <authorList>
            <person name="Aksoy S."/>
            <person name="Warren W."/>
            <person name="Wilson R.K."/>
        </authorList>
    </citation>
    <scope>NUCLEOTIDE SEQUENCE [LARGE SCALE GENOMIC DNA]</scope>
    <source>
        <strain evidence="2">IAEA</strain>
    </source>
</reference>
<dbReference type="AlphaFoldDB" id="A0A1B0AB22"/>
<protein>
    <submittedName>
        <fullName evidence="1">Uncharacterized protein</fullName>
    </submittedName>
</protein>
<reference evidence="1" key="2">
    <citation type="submission" date="2020-05" db="UniProtKB">
        <authorList>
            <consortium name="EnsemblMetazoa"/>
        </authorList>
    </citation>
    <scope>IDENTIFICATION</scope>
    <source>
        <strain evidence="1">IAEA</strain>
    </source>
</reference>
<sequence length="247" mass="28257">MEKNFLTPKEYLLRDSLTELPPTKSVTVQGKNNNRLLLYQKPPEFLHSFIGVRGSQTSVQVDGVLLTSASEKMLEWPPPEGFGTKLEERPIYLLWEHVTCNEQVFLDTAYPARQDIQKLSPNCISVQYIVGVIAKTNIICPQICSLQDRSKIMKLSRQAVSRHSFLVFLNNTGLAKIISNKYHILLNFRDEMVARFEYFNCFQAHKCQNASTAMLDCSQLYFPLVTHCPEKHISCLMIATGNRQELI</sequence>